<dbReference type="EMBL" id="RQEV01000015">
    <property type="protein sequence ID" value="TGK15626.1"/>
    <property type="molecule type" value="Genomic_DNA"/>
</dbReference>
<evidence type="ECO:0000313" key="2">
    <source>
        <dbReference type="EMBL" id="TGK15626.1"/>
    </source>
</evidence>
<feature type="transmembrane region" description="Helical" evidence="1">
    <location>
        <begin position="115"/>
        <end position="134"/>
    </location>
</feature>
<organism evidence="2 3">
    <name type="scientific">Leptospira fluminis</name>
    <dbReference type="NCBI Taxonomy" id="2484979"/>
    <lineage>
        <taxon>Bacteria</taxon>
        <taxon>Pseudomonadati</taxon>
        <taxon>Spirochaetota</taxon>
        <taxon>Spirochaetia</taxon>
        <taxon>Leptospirales</taxon>
        <taxon>Leptospiraceae</taxon>
        <taxon>Leptospira</taxon>
    </lineage>
</organism>
<reference evidence="2" key="1">
    <citation type="journal article" date="2019" name="PLoS Negl. Trop. Dis.">
        <title>Revisiting the worldwide diversity of Leptospira species in the environment.</title>
        <authorList>
            <person name="Vincent A.T."/>
            <person name="Schiettekatte O."/>
            <person name="Bourhy P."/>
            <person name="Veyrier F.J."/>
            <person name="Picardeau M."/>
        </authorList>
    </citation>
    <scope>NUCLEOTIDE SEQUENCE [LARGE SCALE GENOMIC DNA]</scope>
    <source>
        <strain evidence="2">SCS5</strain>
    </source>
</reference>
<feature type="transmembrane region" description="Helical" evidence="1">
    <location>
        <begin position="141"/>
        <end position="161"/>
    </location>
</feature>
<keyword evidence="1" id="KW-0472">Membrane</keyword>
<feature type="transmembrane region" description="Helical" evidence="1">
    <location>
        <begin position="173"/>
        <end position="189"/>
    </location>
</feature>
<dbReference type="AlphaFoldDB" id="A0A4R9GLJ8"/>
<proteinExistence type="predicted"/>
<keyword evidence="1" id="KW-1133">Transmembrane helix</keyword>
<dbReference type="Pfam" id="PF22285">
    <property type="entry name" value="DUF6962"/>
    <property type="match status" value="1"/>
</dbReference>
<evidence type="ECO:0000256" key="1">
    <source>
        <dbReference type="SAM" id="Phobius"/>
    </source>
</evidence>
<gene>
    <name evidence="2" type="ORF">EHO61_14825</name>
</gene>
<comment type="caution">
    <text evidence="2">The sequence shown here is derived from an EMBL/GenBank/DDBJ whole genome shotgun (WGS) entry which is preliminary data.</text>
</comment>
<name>A0A4R9GLJ8_9LEPT</name>
<feature type="transmembrane region" description="Helical" evidence="1">
    <location>
        <begin position="62"/>
        <end position="80"/>
    </location>
</feature>
<accession>A0A4R9GLJ8</accession>
<sequence>MQVTTVVSDFVLAVFAAWSGFRLHANWNQRSGAWGFYSIAVGAAMGSLFFAGAVWIEPMYRIVIRFAAEVGVPWIGLAFWSGTFGGFSRRGWVTISIVLLLLCSLDTVLRMGFYSTGIGAVAILSILASCVRKYQGAHKPAALYGILGGLLFIFAGLAIGTSGTAAGILKVDIYHFVLAGACYCLGYSLKRIG</sequence>
<protein>
    <submittedName>
        <fullName evidence="2">Uncharacterized protein</fullName>
    </submittedName>
</protein>
<feature type="transmembrane region" description="Helical" evidence="1">
    <location>
        <begin position="35"/>
        <end position="56"/>
    </location>
</feature>
<dbReference type="Proteomes" id="UP000297855">
    <property type="component" value="Unassembled WGS sequence"/>
</dbReference>
<keyword evidence="1" id="KW-0812">Transmembrane</keyword>
<keyword evidence="3" id="KW-1185">Reference proteome</keyword>
<dbReference type="InterPro" id="IPR054235">
    <property type="entry name" value="DUF6962"/>
</dbReference>
<dbReference type="RefSeq" id="WP_135814346.1">
    <property type="nucleotide sequence ID" value="NZ_RQEV01000015.1"/>
</dbReference>
<evidence type="ECO:0000313" key="3">
    <source>
        <dbReference type="Proteomes" id="UP000297855"/>
    </source>
</evidence>
<dbReference type="OrthoDB" id="6888951at2"/>